<dbReference type="Proteomes" id="UP001262410">
    <property type="component" value="Unassembled WGS sequence"/>
</dbReference>
<dbReference type="EMBL" id="JAVDPW010000003">
    <property type="protein sequence ID" value="MDR6289681.1"/>
    <property type="molecule type" value="Genomic_DNA"/>
</dbReference>
<evidence type="ECO:0000313" key="2">
    <source>
        <dbReference type="EMBL" id="MDR6289681.1"/>
    </source>
</evidence>
<feature type="transmembrane region" description="Helical" evidence="1">
    <location>
        <begin position="6"/>
        <end position="36"/>
    </location>
</feature>
<gene>
    <name evidence="2" type="ORF">E9232_002196</name>
</gene>
<sequence>MDALIGAIAFTGFVLMASGAIWVVPALAVGALILGASRRTRTGHWSHWLTTGLVLLALGGVLLWLGLEMAHGMRGAITG</sequence>
<name>A0ABU1JM42_9PROT</name>
<keyword evidence="1" id="KW-1133">Transmembrane helix</keyword>
<keyword evidence="1" id="KW-0472">Membrane</keyword>
<organism evidence="2 3">
    <name type="scientific">Inquilinus ginsengisoli</name>
    <dbReference type="NCBI Taxonomy" id="363840"/>
    <lineage>
        <taxon>Bacteria</taxon>
        <taxon>Pseudomonadati</taxon>
        <taxon>Pseudomonadota</taxon>
        <taxon>Alphaproteobacteria</taxon>
        <taxon>Rhodospirillales</taxon>
        <taxon>Rhodospirillaceae</taxon>
        <taxon>Inquilinus</taxon>
    </lineage>
</organism>
<evidence type="ECO:0000313" key="3">
    <source>
        <dbReference type="Proteomes" id="UP001262410"/>
    </source>
</evidence>
<comment type="caution">
    <text evidence="2">The sequence shown here is derived from an EMBL/GenBank/DDBJ whole genome shotgun (WGS) entry which is preliminary data.</text>
</comment>
<proteinExistence type="predicted"/>
<keyword evidence="1" id="KW-0812">Transmembrane</keyword>
<accession>A0ABU1JM42</accession>
<feature type="transmembrane region" description="Helical" evidence="1">
    <location>
        <begin position="48"/>
        <end position="67"/>
    </location>
</feature>
<dbReference type="RefSeq" id="WP_309793960.1">
    <property type="nucleotide sequence ID" value="NZ_JAVDPW010000003.1"/>
</dbReference>
<keyword evidence="3" id="KW-1185">Reference proteome</keyword>
<evidence type="ECO:0000256" key="1">
    <source>
        <dbReference type="SAM" id="Phobius"/>
    </source>
</evidence>
<reference evidence="2 3" key="1">
    <citation type="submission" date="2023-07" db="EMBL/GenBank/DDBJ databases">
        <title>Sorghum-associated microbial communities from plants grown in Nebraska, USA.</title>
        <authorList>
            <person name="Schachtman D."/>
        </authorList>
    </citation>
    <scope>NUCLEOTIDE SEQUENCE [LARGE SCALE GENOMIC DNA]</scope>
    <source>
        <strain evidence="2 3">584</strain>
    </source>
</reference>
<protein>
    <submittedName>
        <fullName evidence="2">Na+/melibiose symporter-like transporter</fullName>
    </submittedName>
</protein>